<dbReference type="EMBL" id="BAAAQB010000041">
    <property type="protein sequence ID" value="GAA2144886.1"/>
    <property type="molecule type" value="Genomic_DNA"/>
</dbReference>
<evidence type="ECO:0000313" key="3">
    <source>
        <dbReference type="Proteomes" id="UP001500102"/>
    </source>
</evidence>
<keyword evidence="3" id="KW-1185">Reference proteome</keyword>
<feature type="compositionally biased region" description="Low complexity" evidence="1">
    <location>
        <begin position="22"/>
        <end position="41"/>
    </location>
</feature>
<dbReference type="Proteomes" id="UP001500102">
    <property type="component" value="Unassembled WGS sequence"/>
</dbReference>
<feature type="region of interest" description="Disordered" evidence="1">
    <location>
        <begin position="1"/>
        <end position="64"/>
    </location>
</feature>
<comment type="caution">
    <text evidence="2">The sequence shown here is derived from an EMBL/GenBank/DDBJ whole genome shotgun (WGS) entry which is preliminary data.</text>
</comment>
<evidence type="ECO:0000256" key="1">
    <source>
        <dbReference type="SAM" id="MobiDB-lite"/>
    </source>
</evidence>
<organism evidence="2 3">
    <name type="scientific">Arthrobacter humicola</name>
    <dbReference type="NCBI Taxonomy" id="409291"/>
    <lineage>
        <taxon>Bacteria</taxon>
        <taxon>Bacillati</taxon>
        <taxon>Actinomycetota</taxon>
        <taxon>Actinomycetes</taxon>
        <taxon>Micrococcales</taxon>
        <taxon>Micrococcaceae</taxon>
        <taxon>Arthrobacter</taxon>
    </lineage>
</organism>
<proteinExistence type="predicted"/>
<sequence length="78" mass="8081">MSGRAAEPWAAGPGQLAERRVAAPVRAAGPPGPVEGVLEPAAGPPGPERPVQRPEVERDQGLQGPWAVVMRSRSQALV</sequence>
<protein>
    <submittedName>
        <fullName evidence="2">Uncharacterized protein</fullName>
    </submittedName>
</protein>
<name>A0ABN2ZN99_9MICC</name>
<evidence type="ECO:0000313" key="2">
    <source>
        <dbReference type="EMBL" id="GAA2144886.1"/>
    </source>
</evidence>
<feature type="compositionally biased region" description="Basic and acidic residues" evidence="1">
    <location>
        <begin position="50"/>
        <end position="60"/>
    </location>
</feature>
<accession>A0ABN2ZN99</accession>
<gene>
    <name evidence="2" type="ORF">GCM10009825_36870</name>
</gene>
<reference evidence="2 3" key="1">
    <citation type="journal article" date="2019" name="Int. J. Syst. Evol. Microbiol.">
        <title>The Global Catalogue of Microorganisms (GCM) 10K type strain sequencing project: providing services to taxonomists for standard genome sequencing and annotation.</title>
        <authorList>
            <consortium name="The Broad Institute Genomics Platform"/>
            <consortium name="The Broad Institute Genome Sequencing Center for Infectious Disease"/>
            <person name="Wu L."/>
            <person name="Ma J."/>
        </authorList>
    </citation>
    <scope>NUCLEOTIDE SEQUENCE [LARGE SCALE GENOMIC DNA]</scope>
    <source>
        <strain evidence="2 3">JCM 15921</strain>
    </source>
</reference>